<evidence type="ECO:0000313" key="4">
    <source>
        <dbReference type="WBParaSite" id="SRDH1_31660.1"/>
    </source>
</evidence>
<proteinExistence type="predicted"/>
<dbReference type="Gene3D" id="4.10.640.40">
    <property type="entry name" value="Cytoplasmic polyadenylation element-binding protein, ZZ domain"/>
    <property type="match status" value="1"/>
</dbReference>
<keyword evidence="1" id="KW-0862">Zinc</keyword>
<keyword evidence="1" id="KW-0863">Zinc-finger</keyword>
<dbReference type="Proteomes" id="UP000050792">
    <property type="component" value="Unassembled WGS sequence"/>
</dbReference>
<dbReference type="WBParaSite" id="SRDH1_31660.3">
    <property type="protein sequence ID" value="SRDH1_31660.3"/>
    <property type="gene ID" value="SRDH1_31660"/>
</dbReference>
<name>A0AA85F1Y0_9TREM</name>
<dbReference type="InterPro" id="IPR000315">
    <property type="entry name" value="Znf_B-box"/>
</dbReference>
<dbReference type="WBParaSite" id="SRDH1_31660.1">
    <property type="protein sequence ID" value="SRDH1_31660.1"/>
    <property type="gene ID" value="SRDH1_31660"/>
</dbReference>
<feature type="domain" description="B box-type" evidence="2">
    <location>
        <begin position="118"/>
        <end position="164"/>
    </location>
</feature>
<protein>
    <recommendedName>
        <fullName evidence="2">B box-type domain-containing protein</fullName>
    </recommendedName>
</protein>
<sequence>MEKNDKKLAVLKQKKENKLLAMETKEIEERLKLLKSTLYSELTKTNKLNSSVPIWEGSCTTSIVEKQKSDTIVDISGLKFKPLKHSTTSEIKSPDTYGSFIRKINEGMKLTPVNPINAHPSMCGQCEDKKAVVLCQECSEYYCAKCFATFHLKGALRRHHSLPVSTCSLRPESRPCKGSDGINKIKELKESVSKGCQSSFNIATKSNLALQTEAINDPDQYGTPIKTPQTTEQSSATVSHITSIPYKTFVPVEIYFRPSISYAEKLLLRLHRNSKLRQPIRQEGLDSQKVSERNFLPNLSNEEQEKNQNGIMENCTLNRNSFDELHKLATTRMQLSNDNPHVFSHSKLDSEKPVTQTDEIMYPINDESNENYLNTPLFDVALCELTKQKENTGKIHKGQSSQISDKDDLVNEIHEHNKIMGSSSNKQNIWCPVQSLINPDSNTNLRLSETIIRNLNMVLDEQSVNITDPQNSFIEDSIMK</sequence>
<keyword evidence="3" id="KW-1185">Reference proteome</keyword>
<evidence type="ECO:0000313" key="5">
    <source>
        <dbReference type="WBParaSite" id="SRDH1_31660.3"/>
    </source>
</evidence>
<dbReference type="PROSITE" id="PS50119">
    <property type="entry name" value="ZF_BBOX"/>
    <property type="match status" value="1"/>
</dbReference>
<evidence type="ECO:0000313" key="3">
    <source>
        <dbReference type="Proteomes" id="UP000050792"/>
    </source>
</evidence>
<dbReference type="GO" id="GO:0008270">
    <property type="term" value="F:zinc ion binding"/>
    <property type="evidence" value="ECO:0007669"/>
    <property type="project" value="UniProtKB-KW"/>
</dbReference>
<dbReference type="PANTHER" id="PTHR28634:SF1">
    <property type="entry name" value="ZINC FINGER B-BOX DOMAIN-CONTAINING PROTEIN 1"/>
    <property type="match status" value="1"/>
</dbReference>
<dbReference type="Pfam" id="PF22586">
    <property type="entry name" value="ANCHR-like_BBOX"/>
    <property type="match status" value="1"/>
</dbReference>
<dbReference type="PANTHER" id="PTHR28634">
    <property type="entry name" value="ZINC FINGER B-BOX DOMAIN-CONTAINING PROTEIN 1"/>
    <property type="match status" value="1"/>
</dbReference>
<dbReference type="InterPro" id="IPR038446">
    <property type="entry name" value="CEBP_ZZ_sf"/>
</dbReference>
<reference evidence="3" key="1">
    <citation type="submission" date="2022-06" db="EMBL/GenBank/DDBJ databases">
        <authorList>
            <person name="Berger JAMES D."/>
            <person name="Berger JAMES D."/>
        </authorList>
    </citation>
    <scope>NUCLEOTIDE SEQUENCE [LARGE SCALE GENOMIC DNA]</scope>
</reference>
<dbReference type="AlphaFoldDB" id="A0AA85F1Y0"/>
<reference evidence="4 5" key="2">
    <citation type="submission" date="2023-11" db="UniProtKB">
        <authorList>
            <consortium name="WormBaseParasite"/>
        </authorList>
    </citation>
    <scope>IDENTIFICATION</scope>
</reference>
<evidence type="ECO:0000259" key="2">
    <source>
        <dbReference type="PROSITE" id="PS50119"/>
    </source>
</evidence>
<keyword evidence="1" id="KW-0479">Metal-binding</keyword>
<organism evidence="3 4">
    <name type="scientific">Schistosoma rodhaini</name>
    <dbReference type="NCBI Taxonomy" id="6188"/>
    <lineage>
        <taxon>Eukaryota</taxon>
        <taxon>Metazoa</taxon>
        <taxon>Spiralia</taxon>
        <taxon>Lophotrochozoa</taxon>
        <taxon>Platyhelminthes</taxon>
        <taxon>Trematoda</taxon>
        <taxon>Digenea</taxon>
        <taxon>Strigeidida</taxon>
        <taxon>Schistosomatoidea</taxon>
        <taxon>Schistosomatidae</taxon>
        <taxon>Schistosoma</taxon>
    </lineage>
</organism>
<evidence type="ECO:0000256" key="1">
    <source>
        <dbReference type="PROSITE-ProRule" id="PRU00024"/>
    </source>
</evidence>
<accession>A0AA85F1Y0</accession>
<dbReference type="InterPro" id="IPR037688">
    <property type="entry name" value="ZBBX"/>
</dbReference>